<dbReference type="EMBL" id="PKSG01001136">
    <property type="protein sequence ID" value="POR30840.1"/>
    <property type="molecule type" value="Genomic_DNA"/>
</dbReference>
<feature type="compositionally biased region" description="Acidic residues" evidence="1">
    <location>
        <begin position="990"/>
        <end position="1000"/>
    </location>
</feature>
<keyword evidence="2" id="KW-0812">Transmembrane</keyword>
<feature type="transmembrane region" description="Helical" evidence="2">
    <location>
        <begin position="656"/>
        <end position="678"/>
    </location>
</feature>
<dbReference type="InterPro" id="IPR052971">
    <property type="entry name" value="TRP_calcium_channel"/>
</dbReference>
<comment type="caution">
    <text evidence="6">The sequence shown here is derived from an EMBL/GenBank/DDBJ whole genome shotgun (WGS) entry which is preliminary data.</text>
</comment>
<evidence type="ECO:0000313" key="6">
    <source>
        <dbReference type="EMBL" id="POR30840.1"/>
    </source>
</evidence>
<gene>
    <name evidence="6" type="ORF">TPAR_08926</name>
</gene>
<dbReference type="InterPro" id="IPR041726">
    <property type="entry name" value="ACAD10_11_N"/>
</dbReference>
<dbReference type="CDD" id="cd05154">
    <property type="entry name" value="ACAD10_11_N-like"/>
    <property type="match status" value="1"/>
</dbReference>
<dbReference type="PANTHER" id="PTHR35859:SF1">
    <property type="entry name" value="NONSELECTIVE CATION CHANNEL PROTEIN"/>
    <property type="match status" value="1"/>
</dbReference>
<dbReference type="Gene3D" id="3.90.1200.10">
    <property type="match status" value="1"/>
</dbReference>
<dbReference type="Pfam" id="PF01636">
    <property type="entry name" value="APH"/>
    <property type="match status" value="1"/>
</dbReference>
<evidence type="ECO:0000256" key="1">
    <source>
        <dbReference type="SAM" id="MobiDB-lite"/>
    </source>
</evidence>
<dbReference type="AlphaFoldDB" id="A0A2S4KKX3"/>
<feature type="transmembrane region" description="Helical" evidence="2">
    <location>
        <begin position="747"/>
        <end position="770"/>
    </location>
</feature>
<accession>A0A2S4KKX3</accession>
<name>A0A2S4KKX3_9HYPO</name>
<protein>
    <submittedName>
        <fullName evidence="6">Acyl-CoA dehydrogenase family member 10</fullName>
    </submittedName>
</protein>
<feature type="region of interest" description="Disordered" evidence="1">
    <location>
        <begin position="990"/>
        <end position="1014"/>
    </location>
</feature>
<feature type="domain" description="Aminoglycoside phosphotransferase" evidence="3">
    <location>
        <begin position="10"/>
        <end position="216"/>
    </location>
</feature>
<evidence type="ECO:0000259" key="5">
    <source>
        <dbReference type="Pfam" id="PF23317"/>
    </source>
</evidence>
<dbReference type="STRING" id="94208.A0A2S4KKX3"/>
<keyword evidence="2" id="KW-1133">Transmembrane helix</keyword>
<dbReference type="InterPro" id="IPR002575">
    <property type="entry name" value="Aminoglycoside_PTrfase"/>
</dbReference>
<keyword evidence="7" id="KW-1185">Reference proteome</keyword>
<keyword evidence="2" id="KW-0472">Membrane</keyword>
<feature type="transmembrane region" description="Helical" evidence="2">
    <location>
        <begin position="805"/>
        <end position="823"/>
    </location>
</feature>
<proteinExistence type="predicted"/>
<evidence type="ECO:0000259" key="3">
    <source>
        <dbReference type="Pfam" id="PF01636"/>
    </source>
</evidence>
<organism evidence="6 7">
    <name type="scientific">Tolypocladium paradoxum</name>
    <dbReference type="NCBI Taxonomy" id="94208"/>
    <lineage>
        <taxon>Eukaryota</taxon>
        <taxon>Fungi</taxon>
        <taxon>Dikarya</taxon>
        <taxon>Ascomycota</taxon>
        <taxon>Pezizomycotina</taxon>
        <taxon>Sordariomycetes</taxon>
        <taxon>Hypocreomycetidae</taxon>
        <taxon>Hypocreales</taxon>
        <taxon>Ophiocordycipitaceae</taxon>
        <taxon>Tolypocladium</taxon>
    </lineage>
</organism>
<dbReference type="InterPro" id="IPR056336">
    <property type="entry name" value="YVC1_C"/>
</dbReference>
<dbReference type="Pfam" id="PF23190">
    <property type="entry name" value="LHD_TRPY1"/>
    <property type="match status" value="1"/>
</dbReference>
<feature type="domain" description="Calcium channel YVC1-like C-terminal transmembrane" evidence="5">
    <location>
        <begin position="631"/>
        <end position="736"/>
    </location>
</feature>
<reference evidence="6 7" key="1">
    <citation type="submission" date="2018-01" db="EMBL/GenBank/DDBJ databases">
        <title>Harnessing the power of phylogenomics to disentangle the directionality and signatures of interkingdom host jumping in the parasitic fungal genus Tolypocladium.</title>
        <authorList>
            <person name="Quandt C.A."/>
            <person name="Patterson W."/>
            <person name="Spatafora J.W."/>
        </authorList>
    </citation>
    <scope>NUCLEOTIDE SEQUENCE [LARGE SCALE GENOMIC DNA]</scope>
    <source>
        <strain evidence="6 7">NRBC 100945</strain>
    </source>
</reference>
<feature type="transmembrane region" description="Helical" evidence="2">
    <location>
        <begin position="718"/>
        <end position="735"/>
    </location>
</feature>
<feature type="transmembrane region" description="Helical" evidence="2">
    <location>
        <begin position="625"/>
        <end position="644"/>
    </location>
</feature>
<feature type="domain" description="YVC1 N-terminal linker helical" evidence="4">
    <location>
        <begin position="411"/>
        <end position="589"/>
    </location>
</feature>
<dbReference type="InterPro" id="IPR011009">
    <property type="entry name" value="Kinase-like_dom_sf"/>
</dbReference>
<dbReference type="PANTHER" id="PTHR35859">
    <property type="entry name" value="NONSELECTIVE CATION CHANNEL PROTEIN"/>
    <property type="match status" value="1"/>
</dbReference>
<feature type="region of interest" description="Disordered" evidence="1">
    <location>
        <begin position="231"/>
        <end position="261"/>
    </location>
</feature>
<dbReference type="Gene3D" id="3.30.200.20">
    <property type="entry name" value="Phosphorylase Kinase, domain 1"/>
    <property type="match status" value="1"/>
</dbReference>
<dbReference type="Pfam" id="PF23317">
    <property type="entry name" value="YVC1_C"/>
    <property type="match status" value="2"/>
</dbReference>
<sequence>MSERADAARQQFGFGQSNPTYQVTGADGQRFVMRKKPPGTLLSKTAHKVEREYRVMHALGKTDVAVPKTYCLCEDESIIGTPFYVMEFLDGRIFEDFTMPGVSPEERTQMWRAATEALARFHAVDYRSVGLEGFGKPAGFYKRQMQTWSTICARQEVVADVETGELVGRLPHFDETVRFFMSERLQPEDRATLVHGDYKIDNMVFHRTEPRVIGILECLGNVHRRTPALGRLQPPDAVLHGQGARRGPQLGGRVPARADPRAADRGAGVVVVRGHFGVRPARRADVGHGLQRLQAGGRVPGHRGAVRGAAGEQRKGQAVRRDAHPHGAVCVEAGAGCEQGGCAAVEAWCLGVSDTRNAADAYMADSRRHITLPPPPEERRPLLSRLHPDHGDDGDNVYSCMTNPHSHLPVYTTIHRIRRDITSVVEDYLSLEQLRDVRINVTVVRPLVDKFYELDDISVVYCLLVNRAEFLVEESHSSNRQNVNWSRATLCELIATRILRRFGEDHEGADGLLLLAHILVAGFEPFQNAPAHIREEAEAKTSWTYHRTLPSLEVAILTESKHFLSSTTCQRVVSAIYEGRIIYTPSTFWDIIPDHYKLKPISLYDPRESPLLNQYRLIVPRTRNILEAIQFAILLSLYVSVMLVREKDKLTVLEAAFAIYAFGWGLDQFATILAHGWGVYTQNLWSFLDVAFIFIYVVYVMLRLHGFRVGSPGPAEQAFDVLALAAPVLVPRLAFNLLPDNLTEFHWLLGPSLMVAFAFLGNTLFLTILVSMLSNTFSNISANATAEIQFRRAVLTLEGVKADAVFAYQPPFNLLAVFLLLPLKFVVSPRWFHKIHVATVRLVNLPLLLIIAVAERRVLWPSSTMSQSVYPRARKWFWRTWQISAHRYLRAVFQVAPPDGVHDDIAVDDDLTHHLIRRQFTRQTTTESTVRKPSRRDSMFPGLASKLRGSVTENNEDYEGMAAKMAAMEKSMQRMEAMLSTLLPQDDDVAVDDESSDEMGESSTLKEGDDHDPLLPTRQATFLAAKDDTNPEMCVVTYFQHKDCKHIWAVVTEPCGPWMGFSTCRGIGDGTTKETPGFYRTKTRPCPRCAEDTVGRTYDCNAVRVVDRMGWGVKFGAGPDEDDWGVDVRFGAKGGACGCVVL</sequence>
<feature type="domain" description="Calcium channel YVC1-like C-terminal transmembrane" evidence="5">
    <location>
        <begin position="748"/>
        <end position="860"/>
    </location>
</feature>
<dbReference type="InterPro" id="IPR056337">
    <property type="entry name" value="LHD_YVC1"/>
</dbReference>
<feature type="region of interest" description="Disordered" evidence="1">
    <location>
        <begin position="922"/>
        <end position="942"/>
    </location>
</feature>
<dbReference type="Proteomes" id="UP000237481">
    <property type="component" value="Unassembled WGS sequence"/>
</dbReference>
<feature type="transmembrane region" description="Helical" evidence="2">
    <location>
        <begin position="684"/>
        <end position="706"/>
    </location>
</feature>
<evidence type="ECO:0000256" key="2">
    <source>
        <dbReference type="SAM" id="Phobius"/>
    </source>
</evidence>
<feature type="compositionally biased region" description="Basic and acidic residues" evidence="1">
    <location>
        <begin position="1004"/>
        <end position="1013"/>
    </location>
</feature>
<evidence type="ECO:0000259" key="4">
    <source>
        <dbReference type="Pfam" id="PF23190"/>
    </source>
</evidence>
<dbReference type="OrthoDB" id="2373987at2759"/>
<evidence type="ECO:0000313" key="7">
    <source>
        <dbReference type="Proteomes" id="UP000237481"/>
    </source>
</evidence>
<feature type="region of interest" description="Disordered" evidence="1">
    <location>
        <begin position="294"/>
        <end position="320"/>
    </location>
</feature>
<dbReference type="SUPFAM" id="SSF56112">
    <property type="entry name" value="Protein kinase-like (PK-like)"/>
    <property type="match status" value="1"/>
</dbReference>